<evidence type="ECO:0000256" key="1">
    <source>
        <dbReference type="ARBA" id="ARBA00022574"/>
    </source>
</evidence>
<dbReference type="InterPro" id="IPR045160">
    <property type="entry name" value="ATG16"/>
</dbReference>
<name>A0A6G1SBI1_9ACAR</name>
<feature type="repeat" description="WD" evidence="3">
    <location>
        <begin position="414"/>
        <end position="455"/>
    </location>
</feature>
<dbReference type="PRINTS" id="PR00320">
    <property type="entry name" value="GPROTEINBRPT"/>
</dbReference>
<keyword evidence="2" id="KW-0677">Repeat</keyword>
<evidence type="ECO:0000313" key="5">
    <source>
        <dbReference type="EMBL" id="MDE45206.1"/>
    </source>
</evidence>
<sequence length="618" mass="69181">MASVQVGNHSDCIRSRVHSLNWRESIGTQLQLRKTREQDPFEEICLFANNLFDKVDIYKSENIHLTLQREQLQQQLLGIQQTLLAGGSDAAKTIISKLSNVGLNDDGSSSPTNTISTKNLNIQHASILAEKAQLEKKILDLQDKLNAALKSENETVQKIIDLKNVADEKDRTNRHLTIVLDQREKEIKELKETLEKLDNEYRTIKDEHLALTLSYKSLEKRHLELKKECDSMGMQILAAKREDAERLNAENERIMKLQRERAMRELESNVAGMDRELLARQAAGDPSALALAAMATDNFESIGDDEDLRLLNLPSRIPEVIEMSFDAHEGGSTAVKWYSCAGPSDSYIATGGQDRKVKIWKIADSATAPVGDALQGSNSSITSIDVEGDALLASSNDYATRVWSLSSHRLNLTLTGHAAKVNSAKFLGAPNKIASGSADRTIKLWDVNRGACIKTFFACSTCYDLVYGNYVIISGHFDKKIRCWDLNRSDDKDATWMVPLGDHKVIAVDISNDNNKVVCCMRDNTIKCVDLRTLEVLQTYSDEKFKTGEEYWRVCFSNDDRYISCGSSDGSFFIWDVNTAKVEKVLKGHSNKVIATNWSPDGKRMVSIEHGRKVSIWA</sequence>
<dbReference type="EMBL" id="GGYP01002987">
    <property type="protein sequence ID" value="MDE47758.1"/>
    <property type="molecule type" value="Transcribed_RNA"/>
</dbReference>
<evidence type="ECO:0000313" key="6">
    <source>
        <dbReference type="EMBL" id="MDE47758.1"/>
    </source>
</evidence>
<feature type="repeat" description="WD" evidence="3">
    <location>
        <begin position="586"/>
        <end position="618"/>
    </location>
</feature>
<dbReference type="GO" id="GO:0043495">
    <property type="term" value="F:protein-membrane adaptor activity"/>
    <property type="evidence" value="ECO:0007669"/>
    <property type="project" value="TreeGrafter"/>
</dbReference>
<dbReference type="GO" id="GO:0034274">
    <property type="term" value="C:Atg12-Atg5-Atg16 complex"/>
    <property type="evidence" value="ECO:0007669"/>
    <property type="project" value="TreeGrafter"/>
</dbReference>
<protein>
    <submittedName>
        <fullName evidence="6">Autophagy-related protein 16-1</fullName>
    </submittedName>
</protein>
<dbReference type="GO" id="GO:0000045">
    <property type="term" value="P:autophagosome assembly"/>
    <property type="evidence" value="ECO:0007669"/>
    <property type="project" value="InterPro"/>
</dbReference>
<dbReference type="AlphaFoldDB" id="A0A6G1SBI1"/>
<organism evidence="6">
    <name type="scientific">Aceria tosichella</name>
    <name type="common">wheat curl mite</name>
    <dbReference type="NCBI Taxonomy" id="561515"/>
    <lineage>
        <taxon>Eukaryota</taxon>
        <taxon>Metazoa</taxon>
        <taxon>Ecdysozoa</taxon>
        <taxon>Arthropoda</taxon>
        <taxon>Chelicerata</taxon>
        <taxon>Arachnida</taxon>
        <taxon>Acari</taxon>
        <taxon>Acariformes</taxon>
        <taxon>Trombidiformes</taxon>
        <taxon>Prostigmata</taxon>
        <taxon>Eupodina</taxon>
        <taxon>Eriophyoidea</taxon>
        <taxon>Eriophyidae</taxon>
        <taxon>Eriophyinae</taxon>
        <taxon>Aceriini</taxon>
        <taxon>Aceria</taxon>
    </lineage>
</organism>
<dbReference type="PROSITE" id="PS00678">
    <property type="entry name" value="WD_REPEATS_1"/>
    <property type="match status" value="1"/>
</dbReference>
<reference evidence="6" key="1">
    <citation type="submission" date="2018-10" db="EMBL/GenBank/DDBJ databases">
        <title>Transcriptome assembly of Aceria tosichella (Wheat curl mite) Type 2.</title>
        <authorList>
            <person name="Scully E.D."/>
            <person name="Geib S.M."/>
            <person name="Palmer N.A."/>
            <person name="Gupta A.K."/>
            <person name="Sarath G."/>
            <person name="Tatineni S."/>
        </authorList>
    </citation>
    <scope>NUCLEOTIDE SEQUENCE</scope>
    <source>
        <strain evidence="6">LincolnNE</strain>
    </source>
</reference>
<dbReference type="CDD" id="cd00200">
    <property type="entry name" value="WD40"/>
    <property type="match status" value="1"/>
</dbReference>
<feature type="repeat" description="WD" evidence="3">
    <location>
        <begin position="325"/>
        <end position="370"/>
    </location>
</feature>
<evidence type="ECO:0000313" key="7">
    <source>
        <dbReference type="EMBL" id="MDE49060.1"/>
    </source>
</evidence>
<feature type="coiled-coil region" evidence="4">
    <location>
        <begin position="117"/>
        <end position="207"/>
    </location>
</feature>
<dbReference type="InterPro" id="IPR019775">
    <property type="entry name" value="WD40_repeat_CS"/>
</dbReference>
<accession>A0A6G1SBI1</accession>
<dbReference type="SUPFAM" id="SSF50978">
    <property type="entry name" value="WD40 repeat-like"/>
    <property type="match status" value="1"/>
</dbReference>
<dbReference type="InterPro" id="IPR036322">
    <property type="entry name" value="WD40_repeat_dom_sf"/>
</dbReference>
<evidence type="ECO:0000256" key="3">
    <source>
        <dbReference type="PROSITE-ProRule" id="PRU00221"/>
    </source>
</evidence>
<dbReference type="InterPro" id="IPR020472">
    <property type="entry name" value="WD40_PAC1"/>
</dbReference>
<keyword evidence="4" id="KW-0175">Coiled coil</keyword>
<dbReference type="EMBL" id="GGYP01004289">
    <property type="protein sequence ID" value="MDE49060.1"/>
    <property type="molecule type" value="Transcribed_RNA"/>
</dbReference>
<dbReference type="InterPro" id="IPR015943">
    <property type="entry name" value="WD40/YVTN_repeat-like_dom_sf"/>
</dbReference>
<dbReference type="EMBL" id="GGYP01000435">
    <property type="protein sequence ID" value="MDE45206.1"/>
    <property type="molecule type" value="Transcribed_RNA"/>
</dbReference>
<dbReference type="Pfam" id="PF00400">
    <property type="entry name" value="WD40"/>
    <property type="match status" value="5"/>
</dbReference>
<feature type="repeat" description="WD" evidence="3">
    <location>
        <begin position="554"/>
        <end position="585"/>
    </location>
</feature>
<gene>
    <name evidence="6" type="primary">ATG16L1_1</name>
    <name evidence="7" type="synonym">ATG16L1_0</name>
    <name evidence="5" type="synonym">ATG16L1_2</name>
    <name evidence="5" type="ORF">g.13246</name>
    <name evidence="6" type="ORF">g.13251</name>
    <name evidence="7" type="ORF">g.13254</name>
</gene>
<dbReference type="Gene3D" id="2.130.10.10">
    <property type="entry name" value="YVTN repeat-like/Quinoprotein amine dehydrogenase"/>
    <property type="match status" value="2"/>
</dbReference>
<dbReference type="PROSITE" id="PS50082">
    <property type="entry name" value="WD_REPEATS_2"/>
    <property type="match status" value="5"/>
</dbReference>
<proteinExistence type="predicted"/>
<evidence type="ECO:0000256" key="4">
    <source>
        <dbReference type="SAM" id="Coils"/>
    </source>
</evidence>
<feature type="repeat" description="WD" evidence="3">
    <location>
        <begin position="374"/>
        <end position="413"/>
    </location>
</feature>
<dbReference type="InterPro" id="IPR001680">
    <property type="entry name" value="WD40_rpt"/>
</dbReference>
<dbReference type="PANTHER" id="PTHR19878:SF8">
    <property type="entry name" value="AUTOPHAGY-RELATED 16, ISOFORM F"/>
    <property type="match status" value="1"/>
</dbReference>
<keyword evidence="1 3" id="KW-0853">WD repeat</keyword>
<dbReference type="SMART" id="SM00320">
    <property type="entry name" value="WD40"/>
    <property type="match status" value="7"/>
</dbReference>
<dbReference type="GO" id="GO:0000421">
    <property type="term" value="C:autophagosome membrane"/>
    <property type="evidence" value="ECO:0007669"/>
    <property type="project" value="TreeGrafter"/>
</dbReference>
<feature type="coiled-coil region" evidence="4">
    <location>
        <begin position="237"/>
        <end position="267"/>
    </location>
</feature>
<dbReference type="GO" id="GO:0034045">
    <property type="term" value="C:phagophore assembly site membrane"/>
    <property type="evidence" value="ECO:0007669"/>
    <property type="project" value="TreeGrafter"/>
</dbReference>
<evidence type="ECO:0000256" key="2">
    <source>
        <dbReference type="ARBA" id="ARBA00022737"/>
    </source>
</evidence>
<dbReference type="PROSITE" id="PS50294">
    <property type="entry name" value="WD_REPEATS_REGION"/>
    <property type="match status" value="2"/>
</dbReference>
<dbReference type="PANTHER" id="PTHR19878">
    <property type="entry name" value="AUTOPHAGY PROTEIN 16-LIKE"/>
    <property type="match status" value="1"/>
</dbReference>